<evidence type="ECO:0008006" key="4">
    <source>
        <dbReference type="Google" id="ProtNLM"/>
    </source>
</evidence>
<accession>W6MCT2</accession>
<dbReference type="InterPro" id="IPR025333">
    <property type="entry name" value="DUF4239"/>
</dbReference>
<keyword evidence="1" id="KW-1133">Transmembrane helix</keyword>
<name>W6MCT2_9GAMM</name>
<reference evidence="2" key="1">
    <citation type="submission" date="2013-07" db="EMBL/GenBank/DDBJ databases">
        <authorList>
            <person name="McIlroy S."/>
        </authorList>
    </citation>
    <scope>NUCLEOTIDE SEQUENCE [LARGE SCALE GENOMIC DNA]</scope>
    <source>
        <strain evidence="2">Run_A_D11</strain>
    </source>
</reference>
<feature type="transmembrane region" description="Helical" evidence="1">
    <location>
        <begin position="51"/>
        <end position="70"/>
    </location>
</feature>
<dbReference type="RefSeq" id="WP_048672110.1">
    <property type="nucleotide sequence ID" value="NZ_CBTJ020000032.1"/>
</dbReference>
<dbReference type="Proteomes" id="UP000035760">
    <property type="component" value="Unassembled WGS sequence"/>
</dbReference>
<dbReference type="EMBL" id="CBTJ020000032">
    <property type="protein sequence ID" value="CDI02203.1"/>
    <property type="molecule type" value="Genomic_DNA"/>
</dbReference>
<sequence length="260" mass="28501">MTFAQEFNYSALLILGIVATYATVGLIFWLINSPRTVASLQRLTNISPQLVAIIGLLFGLYMAFFANDIWSIRDRAQTMILQEADGLRGILDVAESLPAEVGAPLVTAVRIYVEAAIEEWPLLAQGRSSPQARELLRRLSHIALGESLATRLGVGAQFALAQNLEQAQSARYHRLALSQRRGDPLKWFAVACLGTLTLLSVALVHLDNWRSQLVAMLIYASAISVSFTAAYLERSPFQVFVVSPQPIAELLNLARLPAPS</sequence>
<evidence type="ECO:0000313" key="3">
    <source>
        <dbReference type="Proteomes" id="UP000035760"/>
    </source>
</evidence>
<feature type="transmembrane region" description="Helical" evidence="1">
    <location>
        <begin position="212"/>
        <end position="232"/>
    </location>
</feature>
<dbReference type="AlphaFoldDB" id="W6MCT2"/>
<feature type="transmembrane region" description="Helical" evidence="1">
    <location>
        <begin position="12"/>
        <end position="31"/>
    </location>
</feature>
<feature type="transmembrane region" description="Helical" evidence="1">
    <location>
        <begin position="187"/>
        <end position="206"/>
    </location>
</feature>
<dbReference type="STRING" id="1400863.BN873_260059"/>
<organism evidence="2 3">
    <name type="scientific">Candidatus Competibacter denitrificans Run_A_D11</name>
    <dbReference type="NCBI Taxonomy" id="1400863"/>
    <lineage>
        <taxon>Bacteria</taxon>
        <taxon>Pseudomonadati</taxon>
        <taxon>Pseudomonadota</taxon>
        <taxon>Gammaproteobacteria</taxon>
        <taxon>Candidatus Competibacteraceae</taxon>
        <taxon>Candidatus Competibacter</taxon>
    </lineage>
</organism>
<comment type="caution">
    <text evidence="2">The sequence shown here is derived from an EMBL/GenBank/DDBJ whole genome shotgun (WGS) entry which is preliminary data.</text>
</comment>
<evidence type="ECO:0000256" key="1">
    <source>
        <dbReference type="SAM" id="Phobius"/>
    </source>
</evidence>
<dbReference type="OrthoDB" id="797232at2"/>
<reference evidence="2" key="2">
    <citation type="submission" date="2014-03" db="EMBL/GenBank/DDBJ databases">
        <title>Candidatus Competibacter-lineage genomes retrieved from metagenomes reveal functional metabolic diversity.</title>
        <authorList>
            <person name="McIlroy S.J."/>
            <person name="Albertsen M."/>
            <person name="Andresen E.K."/>
            <person name="Saunders A.M."/>
            <person name="Kristiansen R."/>
            <person name="Stokholm-Bjerregaard M."/>
            <person name="Nielsen K.L."/>
            <person name="Nielsen P.H."/>
        </authorList>
    </citation>
    <scope>NUCLEOTIDE SEQUENCE</scope>
    <source>
        <strain evidence="2">Run_A_D11</strain>
    </source>
</reference>
<dbReference type="Pfam" id="PF14023">
    <property type="entry name" value="Bestrophin-like"/>
    <property type="match status" value="1"/>
</dbReference>
<keyword evidence="3" id="KW-1185">Reference proteome</keyword>
<evidence type="ECO:0000313" key="2">
    <source>
        <dbReference type="EMBL" id="CDI02203.1"/>
    </source>
</evidence>
<keyword evidence="1" id="KW-0472">Membrane</keyword>
<protein>
    <recommendedName>
        <fullName evidence="4">DUF4239 domain-containing protein</fullName>
    </recommendedName>
</protein>
<keyword evidence="1" id="KW-0812">Transmembrane</keyword>
<proteinExistence type="predicted"/>
<gene>
    <name evidence="2" type="ORF">BN873_260059</name>
</gene>